<dbReference type="EMBL" id="JAFBIT010000003">
    <property type="protein sequence ID" value="MCF2653224.1"/>
    <property type="molecule type" value="Genomic_DNA"/>
</dbReference>
<dbReference type="InterPro" id="IPR029058">
    <property type="entry name" value="AB_hydrolase_fold"/>
</dbReference>
<accession>A0ABS9CTF7</accession>
<dbReference type="InterPro" id="IPR050583">
    <property type="entry name" value="Mycobacterial_A85_antigen"/>
</dbReference>
<keyword evidence="2" id="KW-1185">Reference proteome</keyword>
<dbReference type="PANTHER" id="PTHR48098">
    <property type="entry name" value="ENTEROCHELIN ESTERASE-RELATED"/>
    <property type="match status" value="1"/>
</dbReference>
<comment type="caution">
    <text evidence="1">The sequence shown here is derived from an EMBL/GenBank/DDBJ whole genome shotgun (WGS) entry which is preliminary data.</text>
</comment>
<gene>
    <name evidence="1" type="ORF">JQM67_11490</name>
</gene>
<dbReference type="InterPro" id="IPR000801">
    <property type="entry name" value="Esterase-like"/>
</dbReference>
<dbReference type="RefSeq" id="WP_235324244.1">
    <property type="nucleotide sequence ID" value="NZ_JAFBIT010000003.1"/>
</dbReference>
<dbReference type="Gene3D" id="3.40.50.1820">
    <property type="entry name" value="alpha/beta hydrolase"/>
    <property type="match status" value="1"/>
</dbReference>
<name>A0ABS9CTF7_9FIRM</name>
<dbReference type="Proteomes" id="UP001299220">
    <property type="component" value="Unassembled WGS sequence"/>
</dbReference>
<organism evidence="1 2">
    <name type="scientific">Anaeromassilibacillus senegalensis</name>
    <dbReference type="NCBI Taxonomy" id="1673717"/>
    <lineage>
        <taxon>Bacteria</taxon>
        <taxon>Bacillati</taxon>
        <taxon>Bacillota</taxon>
        <taxon>Clostridia</taxon>
        <taxon>Eubacteriales</taxon>
        <taxon>Acutalibacteraceae</taxon>
        <taxon>Anaeromassilibacillus</taxon>
    </lineage>
</organism>
<sequence length="281" mass="31231">MALVDFKYFSPMMGMQMALSIILPENAQGIGVAGAAEESTAPIPALYLLHGTSDDQTIWARRTSIERYVSDKRLAVVMMTTHLGAYTNQAYGFRYFDYVAKEVPEVCARYFNLSRKREEKFVAGLSMGGYGALKIGLALPESFSVVGALSAGCDRLGILPDAVKSINSIEELRAKRDALSPMDYARGMQFFVNFGSPAEFERNDTDNLFCLAERAKDSGKALPELILRCGTEDTLALGPNRRFKAHLDALGIQNDYAEFPGVHSWEFWDEHIQYVLSRLPV</sequence>
<dbReference type="SUPFAM" id="SSF53474">
    <property type="entry name" value="alpha/beta-Hydrolases"/>
    <property type="match status" value="1"/>
</dbReference>
<reference evidence="1 2" key="1">
    <citation type="submission" date="2020-12" db="EMBL/GenBank/DDBJ databases">
        <title>Whole genome sequences of gut porcine anaerobes.</title>
        <authorList>
            <person name="Kubasova T."/>
            <person name="Jahodarova E."/>
            <person name="Rychlik I."/>
        </authorList>
    </citation>
    <scope>NUCLEOTIDE SEQUENCE [LARGE SCALE GENOMIC DNA]</scope>
    <source>
        <strain evidence="1 2">An867</strain>
    </source>
</reference>
<dbReference type="Pfam" id="PF00756">
    <property type="entry name" value="Esterase"/>
    <property type="match status" value="1"/>
</dbReference>
<evidence type="ECO:0000313" key="2">
    <source>
        <dbReference type="Proteomes" id="UP001299220"/>
    </source>
</evidence>
<protein>
    <submittedName>
        <fullName evidence="1">Esterase family protein</fullName>
    </submittedName>
</protein>
<dbReference type="PANTHER" id="PTHR48098:SF1">
    <property type="entry name" value="DIACYLGLYCEROL ACYLTRANSFERASE_MYCOLYLTRANSFERASE AG85A"/>
    <property type="match status" value="1"/>
</dbReference>
<proteinExistence type="predicted"/>
<evidence type="ECO:0000313" key="1">
    <source>
        <dbReference type="EMBL" id="MCF2653224.1"/>
    </source>
</evidence>